<evidence type="ECO:0000259" key="2">
    <source>
        <dbReference type="PROSITE" id="PS50878"/>
    </source>
</evidence>
<dbReference type="KEGG" id="pvp:111739349"/>
<dbReference type="AlphaFoldDB" id="A0A6P6CFR5"/>
<dbReference type="SUPFAM" id="SSF56672">
    <property type="entry name" value="DNA/RNA polymerases"/>
    <property type="match status" value="1"/>
</dbReference>
<dbReference type="Proteomes" id="UP000515202">
    <property type="component" value="Unplaced"/>
</dbReference>
<dbReference type="RefSeq" id="XP_023386133.1">
    <property type="nucleotide sequence ID" value="XM_023530365.1"/>
</dbReference>
<dbReference type="Gene3D" id="3.30.70.270">
    <property type="match status" value="2"/>
</dbReference>
<name>A0A6P6CFR5_PTEVA</name>
<dbReference type="InterPro" id="IPR000477">
    <property type="entry name" value="RT_dom"/>
</dbReference>
<dbReference type="InterPro" id="IPR051320">
    <property type="entry name" value="Viral_Replic_Matur_Polypro"/>
</dbReference>
<evidence type="ECO:0000313" key="4">
    <source>
        <dbReference type="RefSeq" id="XP_023386133.1"/>
    </source>
</evidence>
<dbReference type="Pfam" id="PF00078">
    <property type="entry name" value="RVT_1"/>
    <property type="match status" value="1"/>
</dbReference>
<accession>A0A6P6CFR5</accession>
<dbReference type="InterPro" id="IPR043502">
    <property type="entry name" value="DNA/RNA_pol_sf"/>
</dbReference>
<sequence length="205" mass="23473">MFSGQLTWTRLPQGFKNSPTLFDEALGKDLIEYRQQHPKVTLLQYVDDLLLAAETKEECQQATKDLLQELQRKGYRMSAQKAQLSTWQARYLGYNLERETRKLSPSRIQAILGIPTPQTKRQMWEFLGVVDYCHLWISGFADLAKSLYTSTGGKEDRLSWGAEQHQAFEALKQTLTSAPALALPDLEKPFQLFVTETQFLKTALV</sequence>
<dbReference type="OrthoDB" id="9628837at2759"/>
<keyword evidence="3" id="KW-1185">Reference proteome</keyword>
<dbReference type="GeneID" id="111739349"/>
<protein>
    <submittedName>
        <fullName evidence="4">Uncharacterized protein LOC111739349</fullName>
    </submittedName>
</protein>
<dbReference type="InterPro" id="IPR041577">
    <property type="entry name" value="RT_RNaseH_2"/>
</dbReference>
<dbReference type="Pfam" id="PF17919">
    <property type="entry name" value="RT_RNaseH_2"/>
    <property type="match status" value="1"/>
</dbReference>
<dbReference type="PANTHER" id="PTHR33064:SF38">
    <property type="entry name" value="LRRGT00076-LIKE"/>
    <property type="match status" value="1"/>
</dbReference>
<evidence type="ECO:0000256" key="1">
    <source>
        <dbReference type="ARBA" id="ARBA00010879"/>
    </source>
</evidence>
<comment type="similarity">
    <text evidence="1">Belongs to the beta type-B retroviral polymerase family. HERV class-II K(HML-2) pol subfamily.</text>
</comment>
<feature type="domain" description="Reverse transcriptase" evidence="2">
    <location>
        <begin position="1"/>
        <end position="96"/>
    </location>
</feature>
<reference evidence="4" key="1">
    <citation type="submission" date="2025-08" db="UniProtKB">
        <authorList>
            <consortium name="RefSeq"/>
        </authorList>
    </citation>
    <scope>IDENTIFICATION</scope>
    <source>
        <tissue evidence="4">Kidney</tissue>
    </source>
</reference>
<dbReference type="PANTHER" id="PTHR33064">
    <property type="entry name" value="POL PROTEIN"/>
    <property type="match status" value="1"/>
</dbReference>
<dbReference type="FunFam" id="3.30.70.270:FF:000020">
    <property type="entry name" value="Transposon Tf2-6 polyprotein-like Protein"/>
    <property type="match status" value="1"/>
</dbReference>
<dbReference type="PROSITE" id="PS50878">
    <property type="entry name" value="RT_POL"/>
    <property type="match status" value="1"/>
</dbReference>
<dbReference type="InterPro" id="IPR043128">
    <property type="entry name" value="Rev_trsase/Diguanyl_cyclase"/>
</dbReference>
<organism evidence="3 4">
    <name type="scientific">Pteropus vampyrus</name>
    <name type="common">Large flying fox</name>
    <dbReference type="NCBI Taxonomy" id="132908"/>
    <lineage>
        <taxon>Eukaryota</taxon>
        <taxon>Metazoa</taxon>
        <taxon>Chordata</taxon>
        <taxon>Craniata</taxon>
        <taxon>Vertebrata</taxon>
        <taxon>Euteleostomi</taxon>
        <taxon>Mammalia</taxon>
        <taxon>Eutheria</taxon>
        <taxon>Laurasiatheria</taxon>
        <taxon>Chiroptera</taxon>
        <taxon>Yinpterochiroptera</taxon>
        <taxon>Pteropodoidea</taxon>
        <taxon>Pteropodidae</taxon>
        <taxon>Pteropodinae</taxon>
        <taxon>Pteropus</taxon>
    </lineage>
</organism>
<evidence type="ECO:0000313" key="3">
    <source>
        <dbReference type="Proteomes" id="UP000515202"/>
    </source>
</evidence>
<proteinExistence type="inferred from homology"/>
<gene>
    <name evidence="4" type="primary">LOC111739349</name>
</gene>